<dbReference type="Proteomes" id="UP000315759">
    <property type="component" value="Unassembled WGS sequence"/>
</dbReference>
<dbReference type="EMBL" id="VIFX01000041">
    <property type="protein sequence ID" value="TQR83650.1"/>
    <property type="molecule type" value="Genomic_DNA"/>
</dbReference>
<keyword evidence="1" id="KW-0255">Endonuclease</keyword>
<evidence type="ECO:0000313" key="2">
    <source>
        <dbReference type="Proteomes" id="UP000315759"/>
    </source>
</evidence>
<keyword evidence="1" id="KW-0378">Hydrolase</keyword>
<keyword evidence="1" id="KW-0540">Nuclease</keyword>
<dbReference type="InterPro" id="IPR011257">
    <property type="entry name" value="DNA_glycosylase"/>
</dbReference>
<proteinExistence type="predicted"/>
<evidence type="ECO:0000313" key="1">
    <source>
        <dbReference type="EMBL" id="TQR83650.1"/>
    </source>
</evidence>
<sequence>MAQNDSRRGDIAKRLLKEAGTTYAREAGITLKDTPMPLFELLVLCMLASKPIDAGIAVAAAREVFHAGLRTPEAVRAADRKTMIDAFGRAGYARYDESSATRLTEMAQTVGDEYGDDLRKLADVADGDSAAAAKLLQQFKGIGATGSDIFLREVQDTWTWVRPYYDERARDAAKQLGLPSDPQELSTLAAGRDAEFAAALVRASLDDDLRAAVV</sequence>
<comment type="caution">
    <text evidence="1">The sequence shown here is derived from an EMBL/GenBank/DDBJ whole genome shotgun (WGS) entry which is preliminary data.</text>
</comment>
<keyword evidence="2" id="KW-1185">Reference proteome</keyword>
<gene>
    <name evidence="1" type="ORF">D8S82_25930</name>
</gene>
<dbReference type="GO" id="GO:0006281">
    <property type="term" value="P:DNA repair"/>
    <property type="evidence" value="ECO:0007669"/>
    <property type="project" value="InterPro"/>
</dbReference>
<dbReference type="Gene3D" id="1.10.340.30">
    <property type="entry name" value="Hypothetical protein, domain 2"/>
    <property type="match status" value="1"/>
</dbReference>
<dbReference type="AlphaFoldDB" id="A0A544VUI1"/>
<dbReference type="RefSeq" id="WP_142554853.1">
    <property type="nucleotide sequence ID" value="NZ_VIFX01000041.1"/>
</dbReference>
<organism evidence="1 2">
    <name type="scientific">Mycolicibacterium hodleri</name>
    <dbReference type="NCBI Taxonomy" id="49897"/>
    <lineage>
        <taxon>Bacteria</taxon>
        <taxon>Bacillati</taxon>
        <taxon>Actinomycetota</taxon>
        <taxon>Actinomycetes</taxon>
        <taxon>Mycobacteriales</taxon>
        <taxon>Mycobacteriaceae</taxon>
        <taxon>Mycolicibacterium</taxon>
    </lineage>
</organism>
<dbReference type="GO" id="GO:0004519">
    <property type="term" value="F:endonuclease activity"/>
    <property type="evidence" value="ECO:0007669"/>
    <property type="project" value="UniProtKB-KW"/>
</dbReference>
<reference evidence="1 2" key="1">
    <citation type="submission" date="2018-10" db="EMBL/GenBank/DDBJ databases">
        <title>Draft genome of Mycobacterium hodleri strain B.</title>
        <authorList>
            <person name="Amande T.J."/>
            <person name="Mcgenity T.J."/>
        </authorList>
    </citation>
    <scope>NUCLEOTIDE SEQUENCE [LARGE SCALE GENOMIC DNA]</scope>
    <source>
        <strain evidence="1 2">B</strain>
    </source>
</reference>
<dbReference type="SUPFAM" id="SSF48150">
    <property type="entry name" value="DNA-glycosylase"/>
    <property type="match status" value="1"/>
</dbReference>
<protein>
    <submittedName>
        <fullName evidence="1">Endonuclease</fullName>
    </submittedName>
</protein>
<accession>A0A544VUI1</accession>
<name>A0A544VUI1_9MYCO</name>